<dbReference type="PROSITE" id="PS01124">
    <property type="entry name" value="HTH_ARAC_FAMILY_2"/>
    <property type="match status" value="1"/>
</dbReference>
<reference evidence="6" key="1">
    <citation type="journal article" date="2019" name="Int. J. Syst. Evol. Microbiol.">
        <title>The Global Catalogue of Microorganisms (GCM) 10K type strain sequencing project: providing services to taxonomists for standard genome sequencing and annotation.</title>
        <authorList>
            <consortium name="The Broad Institute Genomics Platform"/>
            <consortium name="The Broad Institute Genome Sequencing Center for Infectious Disease"/>
            <person name="Wu L."/>
            <person name="Ma J."/>
        </authorList>
    </citation>
    <scope>NUCLEOTIDE SEQUENCE [LARGE SCALE GENOMIC DNA]</scope>
    <source>
        <strain evidence="6">CGMCC 1.12121</strain>
    </source>
</reference>
<evidence type="ECO:0000259" key="4">
    <source>
        <dbReference type="PROSITE" id="PS01124"/>
    </source>
</evidence>
<feature type="domain" description="HTH araC/xylS-type" evidence="4">
    <location>
        <begin position="205"/>
        <end position="303"/>
    </location>
</feature>
<dbReference type="InterPro" id="IPR018060">
    <property type="entry name" value="HTH_AraC"/>
</dbReference>
<evidence type="ECO:0000313" key="5">
    <source>
        <dbReference type="EMBL" id="MFC4538408.1"/>
    </source>
</evidence>
<dbReference type="InterPro" id="IPR018062">
    <property type="entry name" value="HTH_AraC-typ_CS"/>
</dbReference>
<evidence type="ECO:0000256" key="3">
    <source>
        <dbReference type="ARBA" id="ARBA00023163"/>
    </source>
</evidence>
<evidence type="ECO:0000256" key="1">
    <source>
        <dbReference type="ARBA" id="ARBA00023015"/>
    </source>
</evidence>
<dbReference type="Pfam" id="PF12833">
    <property type="entry name" value="HTH_18"/>
    <property type="match status" value="1"/>
</dbReference>
<dbReference type="Proteomes" id="UP001596030">
    <property type="component" value="Unassembled WGS sequence"/>
</dbReference>
<evidence type="ECO:0000256" key="2">
    <source>
        <dbReference type="ARBA" id="ARBA00023125"/>
    </source>
</evidence>
<dbReference type="PANTHER" id="PTHR43436">
    <property type="entry name" value="ARAC-FAMILY TRANSCRIPTIONAL REGULATOR"/>
    <property type="match status" value="1"/>
</dbReference>
<gene>
    <name evidence="5" type="ORF">ACFO0U_06415</name>
</gene>
<accession>A0ABV9D067</accession>
<dbReference type="RefSeq" id="WP_246967953.1">
    <property type="nucleotide sequence ID" value="NZ_JAKGAN010000001.1"/>
</dbReference>
<keyword evidence="6" id="KW-1185">Reference proteome</keyword>
<dbReference type="SMART" id="SM00342">
    <property type="entry name" value="HTH_ARAC"/>
    <property type="match status" value="1"/>
</dbReference>
<proteinExistence type="predicted"/>
<dbReference type="Pfam" id="PF06719">
    <property type="entry name" value="AraC_N"/>
    <property type="match status" value="1"/>
</dbReference>
<evidence type="ECO:0000313" key="6">
    <source>
        <dbReference type="Proteomes" id="UP001596030"/>
    </source>
</evidence>
<protein>
    <submittedName>
        <fullName evidence="5">AraC family transcriptional regulator N-terminal domain-containing protein</fullName>
    </submittedName>
</protein>
<keyword evidence="2" id="KW-0238">DNA-binding</keyword>
<name>A0ABV9D067_9GAMM</name>
<dbReference type="PROSITE" id="PS00041">
    <property type="entry name" value="HTH_ARAC_FAMILY_1"/>
    <property type="match status" value="1"/>
</dbReference>
<dbReference type="Gene3D" id="1.10.10.60">
    <property type="entry name" value="Homeodomain-like"/>
    <property type="match status" value="2"/>
</dbReference>
<dbReference type="EMBL" id="JBHSEU010000010">
    <property type="protein sequence ID" value="MFC4538408.1"/>
    <property type="molecule type" value="Genomic_DNA"/>
</dbReference>
<sequence>MTHSLPLHLTSVETSTEPPLETRLAARLASLTTQDGFTSTRLPGVQLIASHCGHPRTPLMYEPSLVIIVQGNKTGYLGERIIHYGAGHYLIQAMPLPFECETHASDTKPLLGLSVSLDMTMLSDLVARLPSTTSTRMPAPMAAVSMDADMEDNVSRLIDCLDDSEQAAALGDGRIREVLFTALRGSQGASLRQLVAYHGQYSRIAEALTFLHSHYTQTLNVDALAQRVNMSASHFHHHFKRTTQLAPMQYLKRLRLLRARALLTQQDYQVAQAATQVGYQSASQFSRDYKRYFGHSPLGDRQRATETPAAS</sequence>
<comment type="caution">
    <text evidence="5">The sequence shown here is derived from an EMBL/GenBank/DDBJ whole genome shotgun (WGS) entry which is preliminary data.</text>
</comment>
<dbReference type="PANTHER" id="PTHR43436:SF2">
    <property type="entry name" value="ARAC_XYLS FAMILY TRANSCRIPTIONAL REGULATOR"/>
    <property type="match status" value="1"/>
</dbReference>
<dbReference type="SUPFAM" id="SSF46689">
    <property type="entry name" value="Homeodomain-like"/>
    <property type="match status" value="2"/>
</dbReference>
<dbReference type="InterPro" id="IPR009057">
    <property type="entry name" value="Homeodomain-like_sf"/>
</dbReference>
<keyword evidence="1" id="KW-0805">Transcription regulation</keyword>
<keyword evidence="3" id="KW-0804">Transcription</keyword>
<organism evidence="5 6">
    <name type="scientific">Chromohalobacter sarecensis</name>
    <dbReference type="NCBI Taxonomy" id="245294"/>
    <lineage>
        <taxon>Bacteria</taxon>
        <taxon>Pseudomonadati</taxon>
        <taxon>Pseudomonadota</taxon>
        <taxon>Gammaproteobacteria</taxon>
        <taxon>Oceanospirillales</taxon>
        <taxon>Halomonadaceae</taxon>
        <taxon>Chromohalobacter</taxon>
    </lineage>
</organism>
<dbReference type="InterPro" id="IPR009594">
    <property type="entry name" value="Tscrpt_reg_HTH_AraC_N"/>
</dbReference>